<dbReference type="InterPro" id="IPR049030">
    <property type="entry name" value="AI2M-like_HNH"/>
</dbReference>
<accession>E7GUQ2</accession>
<proteinExistence type="predicted"/>
<dbReference type="eggNOG" id="COG1403">
    <property type="taxonomic scope" value="Bacteria"/>
</dbReference>
<dbReference type="EMBL" id="ADLQ01000112">
    <property type="protein sequence ID" value="EGA91513.1"/>
    <property type="molecule type" value="Genomic_DNA"/>
</dbReference>
<dbReference type="Pfam" id="PF21368">
    <property type="entry name" value="AI2M-like_HNH"/>
    <property type="match status" value="1"/>
</dbReference>
<name>E7GUQ2_CLOS6</name>
<evidence type="ECO:0000313" key="3">
    <source>
        <dbReference type="Proteomes" id="UP000002970"/>
    </source>
</evidence>
<dbReference type="HOGENOM" id="CLU_153205_0_0_9"/>
<dbReference type="Proteomes" id="UP000002970">
    <property type="component" value="Unassembled WGS sequence"/>
</dbReference>
<gene>
    <name evidence="2" type="ORF">HMPREF9474_04647</name>
</gene>
<protein>
    <recommendedName>
        <fullName evidence="1">AI2M/AI1M-like HNH endonuclease domain-containing protein</fullName>
    </recommendedName>
</protein>
<reference evidence="2 3" key="1">
    <citation type="submission" date="2010-12" db="EMBL/GenBank/DDBJ databases">
        <title>The Genome Sequence of Clostridium symbiosum strain WAL-14163.</title>
        <authorList>
            <person name="Earl A."/>
            <person name="Ward D."/>
            <person name="Feldgarden M."/>
            <person name="Gevers D."/>
            <person name="Finegold S.M."/>
            <person name="Summanen P.H."/>
            <person name="Molitoris D.R."/>
            <person name="Vaisanen M.L."/>
            <person name="Daigneault M."/>
            <person name="Young S.K."/>
            <person name="Zeng Q."/>
            <person name="Gargeya S."/>
            <person name="Fitzgerald M."/>
            <person name="Haas B."/>
            <person name="Abouelleil A."/>
            <person name="Alvarado L."/>
            <person name="Arachchi H.M."/>
            <person name="Berlin A."/>
            <person name="Brown A."/>
            <person name="Chapman S.B."/>
            <person name="Chen Z."/>
            <person name="Dunbar C."/>
            <person name="Freedman E."/>
            <person name="Gearin G."/>
            <person name="Gellesch M."/>
            <person name="Goldberg J."/>
            <person name="Griggs A."/>
            <person name="Gujja S."/>
            <person name="Heilman E."/>
            <person name="Heiman D."/>
            <person name="Howarth C."/>
            <person name="Larson L."/>
            <person name="Lui A."/>
            <person name="MacDonald P.J.P."/>
            <person name="Mehta T."/>
            <person name="Montmayeur A."/>
            <person name="Murphy C."/>
            <person name="Neiman D."/>
            <person name="Pearson M."/>
            <person name="Priest M."/>
            <person name="Roberts A."/>
            <person name="Saif S."/>
            <person name="Shea T."/>
            <person name="Shenoy N."/>
            <person name="Sisk P."/>
            <person name="Stolte C."/>
            <person name="Sykes S."/>
            <person name="White J."/>
            <person name="Yandava C."/>
            <person name="Nusbaum C."/>
            <person name="Birren B."/>
        </authorList>
    </citation>
    <scope>NUCLEOTIDE SEQUENCE [LARGE SCALE GENOMIC DNA]</scope>
    <source>
        <strain evidence="2 3">WAL-14163</strain>
    </source>
</reference>
<organism evidence="2 3">
    <name type="scientific">Clostridium symbiosum (strain WAL-14163)</name>
    <dbReference type="NCBI Taxonomy" id="742740"/>
    <lineage>
        <taxon>Bacteria</taxon>
        <taxon>Bacillati</taxon>
        <taxon>Bacillota</taxon>
        <taxon>Clostridia</taxon>
        <taxon>Lachnospirales</taxon>
        <taxon>Lachnospiraceae</taxon>
        <taxon>Otoolea</taxon>
    </lineage>
</organism>
<evidence type="ECO:0000259" key="1">
    <source>
        <dbReference type="Pfam" id="PF21368"/>
    </source>
</evidence>
<feature type="domain" description="AI2M/AI1M-like HNH endonuclease" evidence="1">
    <location>
        <begin position="61"/>
        <end position="106"/>
    </location>
</feature>
<keyword evidence="3" id="KW-1185">Reference proteome</keyword>
<evidence type="ECO:0000313" key="2">
    <source>
        <dbReference type="EMBL" id="EGA91513.1"/>
    </source>
</evidence>
<comment type="caution">
    <text evidence="2">The sequence shown here is derived from an EMBL/GenBank/DDBJ whole genome shotgun (WGS) entry which is preliminary data.</text>
</comment>
<sequence length="117" mass="13803">MVNGVLRIPYDTTKGRKYCEFYHDGFRKHSDGYDNVADVMPSYRKYDSRHTIVNRIKAGVCEICGEHADYLCMHHVRTLKSLKGRDIFEQKMLKMRRKSLALCPDCFELLHETKESR</sequence>
<dbReference type="AlphaFoldDB" id="E7GUQ2"/>